<accession>A0A9Q0FEG4</accession>
<keyword evidence="2" id="KW-1185">Reference proteome</keyword>
<name>A0A9Q0FEG4_9ROSI</name>
<comment type="caution">
    <text evidence="1">The sequence shown here is derived from an EMBL/GenBank/DDBJ whole genome shotgun (WGS) entry which is preliminary data.</text>
</comment>
<dbReference type="AlphaFoldDB" id="A0A9Q0FEG4"/>
<dbReference type="EMBL" id="JAKUCV010006077">
    <property type="protein sequence ID" value="KAJ4828816.1"/>
    <property type="molecule type" value="Genomic_DNA"/>
</dbReference>
<evidence type="ECO:0000313" key="1">
    <source>
        <dbReference type="EMBL" id="KAJ4828816.1"/>
    </source>
</evidence>
<sequence length="316" mass="36060">MTLSRKAVTQTCGCFGSRGSMHSNFARQIKPMSMIMPAASIHAASPGHHGASDSKRPVALLSLPPRPLEYEGNLVDGIIYNYTKRLFPPTWSLDDEVGRIEISRQWGAWAPPTDADIDRFFSDIRIRLLLRPSYRAIFTAPYRQVLISYFREMRHHWGFEVSSFPDYECLDIIRPAHEFFGGTPDDYTSALQPPFEEDLTVCEREHKAARKLDTRKRIVRMSFITAVRYITAITGHNHEPIEMICVNKLYPAPPPRWSGSEHHFYLTFIARNLSTGLSQTFQAVVSCHCPVHPPGCGYDYRCHVHYIRLKPNAAPL</sequence>
<reference evidence="1" key="1">
    <citation type="submission" date="2022-02" db="EMBL/GenBank/DDBJ databases">
        <authorList>
            <person name="Henning P.M."/>
            <person name="McCubbin A.G."/>
            <person name="Shore J.S."/>
        </authorList>
    </citation>
    <scope>NUCLEOTIDE SEQUENCE</scope>
    <source>
        <strain evidence="1">F60SS</strain>
        <tissue evidence="1">Leaves</tissue>
    </source>
</reference>
<evidence type="ECO:0000313" key="2">
    <source>
        <dbReference type="Proteomes" id="UP001141552"/>
    </source>
</evidence>
<gene>
    <name evidence="1" type="ORF">Tsubulata_044145</name>
</gene>
<organism evidence="1 2">
    <name type="scientific">Turnera subulata</name>
    <dbReference type="NCBI Taxonomy" id="218843"/>
    <lineage>
        <taxon>Eukaryota</taxon>
        <taxon>Viridiplantae</taxon>
        <taxon>Streptophyta</taxon>
        <taxon>Embryophyta</taxon>
        <taxon>Tracheophyta</taxon>
        <taxon>Spermatophyta</taxon>
        <taxon>Magnoliopsida</taxon>
        <taxon>eudicotyledons</taxon>
        <taxon>Gunneridae</taxon>
        <taxon>Pentapetalae</taxon>
        <taxon>rosids</taxon>
        <taxon>fabids</taxon>
        <taxon>Malpighiales</taxon>
        <taxon>Passifloraceae</taxon>
        <taxon>Turnera</taxon>
    </lineage>
</organism>
<proteinExistence type="predicted"/>
<protein>
    <submittedName>
        <fullName evidence="1">Uncharacterized protein</fullName>
    </submittedName>
</protein>
<dbReference type="Proteomes" id="UP001141552">
    <property type="component" value="Unassembled WGS sequence"/>
</dbReference>
<reference evidence="1" key="2">
    <citation type="journal article" date="2023" name="Plants (Basel)">
        <title>Annotation of the Turnera subulata (Passifloraceae) Draft Genome Reveals the S-Locus Evolved after the Divergence of Turneroideae from Passifloroideae in a Stepwise Manner.</title>
        <authorList>
            <person name="Henning P.M."/>
            <person name="Roalson E.H."/>
            <person name="Mir W."/>
            <person name="McCubbin A.G."/>
            <person name="Shore J.S."/>
        </authorList>
    </citation>
    <scope>NUCLEOTIDE SEQUENCE</scope>
    <source>
        <strain evidence="1">F60SS</strain>
    </source>
</reference>